<dbReference type="InterPro" id="IPR036452">
    <property type="entry name" value="Ribo_hydro-like"/>
</dbReference>
<dbReference type="Gene3D" id="3.90.245.10">
    <property type="entry name" value="Ribonucleoside hydrolase-like"/>
    <property type="match status" value="1"/>
</dbReference>
<dbReference type="AlphaFoldDB" id="A0A8J4EK12"/>
<dbReference type="GO" id="GO:0005829">
    <property type="term" value="C:cytosol"/>
    <property type="evidence" value="ECO:0007669"/>
    <property type="project" value="TreeGrafter"/>
</dbReference>
<evidence type="ECO:0000313" key="4">
    <source>
        <dbReference type="EMBL" id="GIL26605.1"/>
    </source>
</evidence>
<dbReference type="EMBL" id="BOPO01000025">
    <property type="protein sequence ID" value="GIL26605.1"/>
    <property type="molecule type" value="Genomic_DNA"/>
</dbReference>
<proteinExistence type="predicted"/>
<dbReference type="PANTHER" id="PTHR12304">
    <property type="entry name" value="INOSINE-URIDINE PREFERRING NUCLEOSIDE HYDROLASE"/>
    <property type="match status" value="1"/>
</dbReference>
<keyword evidence="2" id="KW-0326">Glycosidase</keyword>
<evidence type="ECO:0000313" key="5">
    <source>
        <dbReference type="Proteomes" id="UP000614996"/>
    </source>
</evidence>
<evidence type="ECO:0000256" key="1">
    <source>
        <dbReference type="ARBA" id="ARBA00022801"/>
    </source>
</evidence>
<dbReference type="Proteomes" id="UP000614996">
    <property type="component" value="Unassembled WGS sequence"/>
</dbReference>
<sequence length="301" mass="30580">MTHRVILDTDLGSDVDDALALGVLLGSPEVELVGVTTVYGDTALRARLAARLARLAGREITAVAGRRRPLSGREVWWAGHEGGSFDDLADEPITGDDGVGYLVDTVLAAPGAIDLVAIGPLTNVAAAIRADERFAGALRHLYVMGGRFDPAPSADRSVPGGAGGPGAEHNFRSDATAASLVYAAGIRSTTTGLDVTTTVRLGPAAVDRIAGAGALGAALRSEIEQWWRFRGERGNVPHDPLTVLTMLVPDLFGYASGAVSVDGESGVSTFAAGPGPARVATAVDAAGAVAAVVDRIVAAGG</sequence>
<dbReference type="PANTHER" id="PTHR12304:SF4">
    <property type="entry name" value="URIDINE NUCLEOSIDASE"/>
    <property type="match status" value="1"/>
</dbReference>
<dbReference type="SUPFAM" id="SSF53590">
    <property type="entry name" value="Nucleoside hydrolase"/>
    <property type="match status" value="1"/>
</dbReference>
<keyword evidence="5" id="KW-1185">Reference proteome</keyword>
<dbReference type="InterPro" id="IPR023186">
    <property type="entry name" value="IUNH"/>
</dbReference>
<accession>A0A8J4EK12</accession>
<dbReference type="InterPro" id="IPR001910">
    <property type="entry name" value="Inosine/uridine_hydrolase_dom"/>
</dbReference>
<reference evidence="5" key="1">
    <citation type="journal article" date="2021" name="Int. J. Syst. Evol. Microbiol.">
        <title>Actinocatenispora comari sp. nov., an endophytic actinomycete isolated from aerial parts of Comarum salesowianum.</title>
        <authorList>
            <person name="Oyunbileg N."/>
            <person name="Iizaka Y."/>
            <person name="Hamada M."/>
            <person name="Davaapurev B.O."/>
            <person name="Fukumoto A."/>
            <person name="Tsetseg B."/>
            <person name="Kato F."/>
            <person name="Tamura T."/>
            <person name="Batkhuu J."/>
            <person name="Anzai Y."/>
        </authorList>
    </citation>
    <scope>NUCLEOTIDE SEQUENCE [LARGE SCALE GENOMIC DNA]</scope>
    <source>
        <strain evidence="5">NUM-2625</strain>
    </source>
</reference>
<dbReference type="RefSeq" id="WP_207124397.1">
    <property type="nucleotide sequence ID" value="NZ_BOPO01000025.1"/>
</dbReference>
<dbReference type="Pfam" id="PF01156">
    <property type="entry name" value="IU_nuc_hydro"/>
    <property type="match status" value="1"/>
</dbReference>
<gene>
    <name evidence="4" type="ORF">NUM_18590</name>
</gene>
<keyword evidence="1 4" id="KW-0378">Hydrolase</keyword>
<feature type="domain" description="Inosine/uridine-preferring nucleoside hydrolase" evidence="3">
    <location>
        <begin position="5"/>
        <end position="286"/>
    </location>
</feature>
<dbReference type="GO" id="GO:0008477">
    <property type="term" value="F:purine nucleosidase activity"/>
    <property type="evidence" value="ECO:0007669"/>
    <property type="project" value="TreeGrafter"/>
</dbReference>
<comment type="caution">
    <text evidence="4">The sequence shown here is derived from an EMBL/GenBank/DDBJ whole genome shotgun (WGS) entry which is preliminary data.</text>
</comment>
<name>A0A8J4EK12_9ACTN</name>
<evidence type="ECO:0000259" key="3">
    <source>
        <dbReference type="Pfam" id="PF01156"/>
    </source>
</evidence>
<dbReference type="GO" id="GO:0006152">
    <property type="term" value="P:purine nucleoside catabolic process"/>
    <property type="evidence" value="ECO:0007669"/>
    <property type="project" value="TreeGrafter"/>
</dbReference>
<protein>
    <submittedName>
        <fullName evidence="4">Nucleoside hydrolase</fullName>
    </submittedName>
</protein>
<organism evidence="4 5">
    <name type="scientific">Actinocatenispora comari</name>
    <dbReference type="NCBI Taxonomy" id="2807577"/>
    <lineage>
        <taxon>Bacteria</taxon>
        <taxon>Bacillati</taxon>
        <taxon>Actinomycetota</taxon>
        <taxon>Actinomycetes</taxon>
        <taxon>Micromonosporales</taxon>
        <taxon>Micromonosporaceae</taxon>
        <taxon>Actinocatenispora</taxon>
    </lineage>
</organism>
<evidence type="ECO:0000256" key="2">
    <source>
        <dbReference type="ARBA" id="ARBA00023295"/>
    </source>
</evidence>